<proteinExistence type="predicted"/>
<evidence type="ECO:0000313" key="1">
    <source>
        <dbReference type="EMBL" id="KIH84894.1"/>
    </source>
</evidence>
<reference evidence="1 2" key="1">
    <citation type="submission" date="2015-01" db="EMBL/GenBank/DDBJ databases">
        <title>Complete genome of Pseudomonas batumici UCM B-321 producer of the batumin antibiotic with strong antistaphilococcal and potential anticancer activity.</title>
        <authorList>
            <person name="Klochko V.V."/>
            <person name="Zelena L.B."/>
            <person name="Elena K.A."/>
            <person name="Reva O.N."/>
        </authorList>
    </citation>
    <scope>NUCLEOTIDE SEQUENCE [LARGE SCALE GENOMIC DNA]</scope>
    <source>
        <strain evidence="1 2">UCM B-321</strain>
    </source>
</reference>
<organism evidence="1 2">
    <name type="scientific">Pseudomonas batumici</name>
    <dbReference type="NCBI Taxonomy" id="226910"/>
    <lineage>
        <taxon>Bacteria</taxon>
        <taxon>Pseudomonadati</taxon>
        <taxon>Pseudomonadota</taxon>
        <taxon>Gammaproteobacteria</taxon>
        <taxon>Pseudomonadales</taxon>
        <taxon>Pseudomonadaceae</taxon>
        <taxon>Pseudomonas</taxon>
    </lineage>
</organism>
<dbReference type="EMBL" id="JXDG01000012">
    <property type="protein sequence ID" value="KIH84894.1"/>
    <property type="molecule type" value="Genomic_DNA"/>
</dbReference>
<accession>A0A0C2EFR1</accession>
<dbReference type="Proteomes" id="UP000031535">
    <property type="component" value="Unassembled WGS sequence"/>
</dbReference>
<keyword evidence="2" id="KW-1185">Reference proteome</keyword>
<name>A0A0C2EFR1_9PSED</name>
<sequence length="241" mass="25799">MSKPIQARNLDRPLVLSANPAGVGAIDVENPEKPLAVLVGPLNLKPGDRIDLYWGHAAEPTVSYEHPLDAPPDNGFATLSVDTRSLESAKDPLPVRYRFTPFPGGTAEESDITCIRVKLESPGGVDIDPATPYENEALRPPRVQPSGVIVNPQGVSVIVAPYPHMSEGDRISVAWDQHSIHHPALTAADLELEVVIPIPPPIIEAAGNASALPVRYEIRDVVGNWSKRSPATEVVVSLGAH</sequence>
<gene>
    <name evidence="1" type="ORF">UCMB321_1222</name>
</gene>
<protein>
    <submittedName>
        <fullName evidence="1">Uncharacterized protein</fullName>
    </submittedName>
</protein>
<dbReference type="PATRIC" id="fig|226910.6.peg.1213"/>
<comment type="caution">
    <text evidence="1">The sequence shown here is derived from an EMBL/GenBank/DDBJ whole genome shotgun (WGS) entry which is preliminary data.</text>
</comment>
<dbReference type="RefSeq" id="WP_040064637.1">
    <property type="nucleotide sequence ID" value="NZ_JXDG01000012.1"/>
</dbReference>
<evidence type="ECO:0000313" key="2">
    <source>
        <dbReference type="Proteomes" id="UP000031535"/>
    </source>
</evidence>
<dbReference type="AlphaFoldDB" id="A0A0C2EFR1"/>
<dbReference type="OrthoDB" id="6845417at2"/>
<dbReference type="STRING" id="226910.UCMB321_1222"/>